<keyword evidence="4" id="KW-1185">Reference proteome</keyword>
<sequence length="239" mass="26414">MLAKFTDDGREELKNILRGTTSPMIPQEVSMRIQSWIQNKTSQLLWVEGPVITDFGSGLSLTALRIYEVTMQAEIPCVSFFCKRRYAFMPADSTTSGATLMALLYTVMDQLINLLPPTFESASRLSLETLGASCPEGNMAALDVIEQLLSHAPPTVTFIVDGLELVTKATEIPHLIRFIELLRTAGGEDKVFKVLLTTNGNSRSLGKFMHWKERVDGSRFAQGRPGHLLRGATHLSEIG</sequence>
<keyword evidence="1" id="KW-0677">Repeat</keyword>
<dbReference type="Pfam" id="PF24883">
    <property type="entry name" value="NPHP3_N"/>
    <property type="match status" value="1"/>
</dbReference>
<protein>
    <submittedName>
        <fullName evidence="3">Carboxylic ester hydrolase</fullName>
    </submittedName>
</protein>
<dbReference type="InterPro" id="IPR056884">
    <property type="entry name" value="NPHP3-like_N"/>
</dbReference>
<organism evidence="3 4">
    <name type="scientific">Apiospora rasikravindrae</name>
    <dbReference type="NCBI Taxonomy" id="990691"/>
    <lineage>
        <taxon>Eukaryota</taxon>
        <taxon>Fungi</taxon>
        <taxon>Dikarya</taxon>
        <taxon>Ascomycota</taxon>
        <taxon>Pezizomycotina</taxon>
        <taxon>Sordariomycetes</taxon>
        <taxon>Xylariomycetidae</taxon>
        <taxon>Amphisphaeriales</taxon>
        <taxon>Apiosporaceae</taxon>
        <taxon>Apiospora</taxon>
    </lineage>
</organism>
<name>A0ABR1S2S8_9PEZI</name>
<proteinExistence type="predicted"/>
<gene>
    <name evidence="3" type="ORF">PG993_012545</name>
</gene>
<evidence type="ECO:0000313" key="3">
    <source>
        <dbReference type="EMBL" id="KAK8024479.1"/>
    </source>
</evidence>
<evidence type="ECO:0000313" key="4">
    <source>
        <dbReference type="Proteomes" id="UP001444661"/>
    </source>
</evidence>
<dbReference type="EMBL" id="JAQQWK010000011">
    <property type="protein sequence ID" value="KAK8024479.1"/>
    <property type="molecule type" value="Genomic_DNA"/>
</dbReference>
<reference evidence="3 4" key="1">
    <citation type="submission" date="2023-01" db="EMBL/GenBank/DDBJ databases">
        <title>Analysis of 21 Apiospora genomes using comparative genomics revels a genus with tremendous synthesis potential of carbohydrate active enzymes and secondary metabolites.</title>
        <authorList>
            <person name="Sorensen T."/>
        </authorList>
    </citation>
    <scope>NUCLEOTIDE SEQUENCE [LARGE SCALE GENOMIC DNA]</scope>
    <source>
        <strain evidence="3 4">CBS 33761</strain>
    </source>
</reference>
<comment type="caution">
    <text evidence="3">The sequence shown here is derived from an EMBL/GenBank/DDBJ whole genome shotgun (WGS) entry which is preliminary data.</text>
</comment>
<accession>A0ABR1S2S8</accession>
<dbReference type="GO" id="GO:0016787">
    <property type="term" value="F:hydrolase activity"/>
    <property type="evidence" value="ECO:0007669"/>
    <property type="project" value="UniProtKB-KW"/>
</dbReference>
<keyword evidence="3" id="KW-0378">Hydrolase</keyword>
<feature type="domain" description="Nephrocystin 3-like N-terminal" evidence="2">
    <location>
        <begin position="32"/>
        <end position="197"/>
    </location>
</feature>
<evidence type="ECO:0000256" key="1">
    <source>
        <dbReference type="ARBA" id="ARBA00022737"/>
    </source>
</evidence>
<evidence type="ECO:0000259" key="2">
    <source>
        <dbReference type="Pfam" id="PF24883"/>
    </source>
</evidence>
<dbReference type="Proteomes" id="UP001444661">
    <property type="component" value="Unassembled WGS sequence"/>
</dbReference>